<dbReference type="AlphaFoldDB" id="A0A7J8B8L0"/>
<evidence type="ECO:0000313" key="2">
    <source>
        <dbReference type="EMBL" id="KAF6394809.1"/>
    </source>
</evidence>
<feature type="signal peptide" evidence="1">
    <location>
        <begin position="1"/>
        <end position="24"/>
    </location>
</feature>
<dbReference type="Proteomes" id="UP000550707">
    <property type="component" value="Unassembled WGS sequence"/>
</dbReference>
<name>A0A7J8B8L0_MOLMO</name>
<evidence type="ECO:0000256" key="1">
    <source>
        <dbReference type="SAM" id="SignalP"/>
    </source>
</evidence>
<evidence type="ECO:0000313" key="3">
    <source>
        <dbReference type="Proteomes" id="UP000550707"/>
    </source>
</evidence>
<comment type="caution">
    <text evidence="2">The sequence shown here is derived from an EMBL/GenBank/DDBJ whole genome shotgun (WGS) entry which is preliminary data.</text>
</comment>
<protein>
    <submittedName>
        <fullName evidence="2">Colon-derived SUSD2 binding factor</fullName>
    </submittedName>
</protein>
<gene>
    <name evidence="2" type="ORF">HJG59_001657</name>
</gene>
<dbReference type="GO" id="GO:0001664">
    <property type="term" value="F:G protein-coupled receptor binding"/>
    <property type="evidence" value="ECO:0007669"/>
    <property type="project" value="InterPro"/>
</dbReference>
<dbReference type="Pfam" id="PF15854">
    <property type="entry name" value="GPR15L"/>
    <property type="match status" value="1"/>
</dbReference>
<keyword evidence="1" id="KW-0732">Signal</keyword>
<proteinExistence type="predicted"/>
<reference evidence="2 3" key="1">
    <citation type="journal article" date="2020" name="Nature">
        <title>Six reference-quality genomes reveal evolution of bat adaptations.</title>
        <authorList>
            <person name="Jebb D."/>
            <person name="Huang Z."/>
            <person name="Pippel M."/>
            <person name="Hughes G.M."/>
            <person name="Lavrichenko K."/>
            <person name="Devanna P."/>
            <person name="Winkler S."/>
            <person name="Jermiin L.S."/>
            <person name="Skirmuntt E.C."/>
            <person name="Katzourakis A."/>
            <person name="Burkitt-Gray L."/>
            <person name="Ray D.A."/>
            <person name="Sullivan K.A.M."/>
            <person name="Roscito J.G."/>
            <person name="Kirilenko B.M."/>
            <person name="Davalos L.M."/>
            <person name="Corthals A.P."/>
            <person name="Power M.L."/>
            <person name="Jones G."/>
            <person name="Ransome R.D."/>
            <person name="Dechmann D.K.N."/>
            <person name="Locatelli A.G."/>
            <person name="Puechmaille S.J."/>
            <person name="Fedrigo O."/>
            <person name="Jarvis E.D."/>
            <person name="Hiller M."/>
            <person name="Vernes S.C."/>
            <person name="Myers E.W."/>
            <person name="Teeling E.C."/>
        </authorList>
    </citation>
    <scope>NUCLEOTIDE SEQUENCE [LARGE SCALE GENOMIC DNA]</scope>
    <source>
        <strain evidence="2">MMolMol1</strain>
        <tissue evidence="2">Muscle</tissue>
    </source>
</reference>
<organism evidence="2 3">
    <name type="scientific">Molossus molossus</name>
    <name type="common">Pallas' mastiff bat</name>
    <name type="synonym">Vespertilio molossus</name>
    <dbReference type="NCBI Taxonomy" id="27622"/>
    <lineage>
        <taxon>Eukaryota</taxon>
        <taxon>Metazoa</taxon>
        <taxon>Chordata</taxon>
        <taxon>Craniata</taxon>
        <taxon>Vertebrata</taxon>
        <taxon>Euteleostomi</taxon>
        <taxon>Mammalia</taxon>
        <taxon>Eutheria</taxon>
        <taxon>Laurasiatheria</taxon>
        <taxon>Chiroptera</taxon>
        <taxon>Yangochiroptera</taxon>
        <taxon>Molossidae</taxon>
        <taxon>Molossus</taxon>
    </lineage>
</organism>
<dbReference type="EMBL" id="JACASF010000037">
    <property type="protein sequence ID" value="KAF6394809.1"/>
    <property type="molecule type" value="Genomic_DNA"/>
</dbReference>
<feature type="chain" id="PRO_5029626671" evidence="1">
    <location>
        <begin position="25"/>
        <end position="79"/>
    </location>
</feature>
<sequence length="79" mass="8855">MRLLVLCSLLCTVLLGLCLFSAEGKRHPKHPAKPWKGKPCCPPVPDPVRRTQKGDRVRTCRECKPKLPFWVVPGALPQV</sequence>
<keyword evidence="3" id="KW-1185">Reference proteome</keyword>
<dbReference type="InterPro" id="IPR031713">
    <property type="entry name" value="GPR15L"/>
</dbReference>
<accession>A0A7J8B8L0</accession>
<dbReference type="InParanoid" id="A0A7J8B8L0"/>